<evidence type="ECO:0000256" key="6">
    <source>
        <dbReference type="PIRSR" id="PIRSR602129-50"/>
    </source>
</evidence>
<dbReference type="Gene3D" id="3.40.640.10">
    <property type="entry name" value="Type I PLP-dependent aspartate aminotransferase-like (Major domain)"/>
    <property type="match status" value="1"/>
</dbReference>
<evidence type="ECO:0000313" key="9">
    <source>
        <dbReference type="Proteomes" id="UP000427906"/>
    </source>
</evidence>
<comment type="cofactor">
    <cofactor evidence="1 6 7">
        <name>pyridoxal 5'-phosphate</name>
        <dbReference type="ChEBI" id="CHEBI:597326"/>
    </cofactor>
</comment>
<feature type="modified residue" description="N6-(pyridoxal phosphate)lysine" evidence="6">
    <location>
        <position position="299"/>
    </location>
</feature>
<evidence type="ECO:0000256" key="4">
    <source>
        <dbReference type="ARBA" id="ARBA00022898"/>
    </source>
</evidence>
<evidence type="ECO:0000313" key="8">
    <source>
        <dbReference type="EMBL" id="BBO68995.1"/>
    </source>
</evidence>
<dbReference type="GO" id="GO:0016831">
    <property type="term" value="F:carboxy-lyase activity"/>
    <property type="evidence" value="ECO:0007669"/>
    <property type="project" value="UniProtKB-KW"/>
</dbReference>
<keyword evidence="4 6" id="KW-0663">Pyridoxal phosphate</keyword>
<dbReference type="KEGG" id="dalk:DSCA_29250"/>
<keyword evidence="3" id="KW-0210">Decarboxylase</keyword>
<proteinExistence type="inferred from homology"/>
<evidence type="ECO:0000256" key="5">
    <source>
        <dbReference type="ARBA" id="ARBA00023239"/>
    </source>
</evidence>
<dbReference type="InterPro" id="IPR015421">
    <property type="entry name" value="PyrdxlP-dep_Trfase_major"/>
</dbReference>
<name>A0A5K7YKR7_9BACT</name>
<dbReference type="OrthoDB" id="9803665at2"/>
<dbReference type="RefSeq" id="WP_155317080.1">
    <property type="nucleotide sequence ID" value="NZ_AP021874.1"/>
</dbReference>
<protein>
    <submittedName>
        <fullName evidence="8">L-2,4-diaminobutyrate decarboxylase</fullName>
    </submittedName>
</protein>
<dbReference type="Proteomes" id="UP000427906">
    <property type="component" value="Chromosome"/>
</dbReference>
<gene>
    <name evidence="8" type="ORF">DSCA_29250</name>
</gene>
<dbReference type="PANTHER" id="PTHR11999:SF70">
    <property type="entry name" value="MIP05841P"/>
    <property type="match status" value="1"/>
</dbReference>
<dbReference type="GO" id="GO:0030170">
    <property type="term" value="F:pyridoxal phosphate binding"/>
    <property type="evidence" value="ECO:0007669"/>
    <property type="project" value="InterPro"/>
</dbReference>
<reference evidence="8 9" key="1">
    <citation type="submission" date="2019-11" db="EMBL/GenBank/DDBJ databases">
        <title>Comparative genomics of hydrocarbon-degrading Desulfosarcina strains.</title>
        <authorList>
            <person name="Watanabe M."/>
            <person name="Kojima H."/>
            <person name="Fukui M."/>
        </authorList>
    </citation>
    <scope>NUCLEOTIDE SEQUENCE [LARGE SCALE GENOMIC DNA]</scope>
    <source>
        <strain evidence="8 9">PL12</strain>
    </source>
</reference>
<dbReference type="GO" id="GO:0019752">
    <property type="term" value="P:carboxylic acid metabolic process"/>
    <property type="evidence" value="ECO:0007669"/>
    <property type="project" value="InterPro"/>
</dbReference>
<dbReference type="Gene3D" id="3.90.1150.10">
    <property type="entry name" value="Aspartate Aminotransferase, domain 1"/>
    <property type="match status" value="1"/>
</dbReference>
<comment type="similarity">
    <text evidence="2 7">Belongs to the group II decarboxylase family.</text>
</comment>
<accession>A0A5K7YKR7</accession>
<dbReference type="InterPro" id="IPR010977">
    <property type="entry name" value="Aromatic_deC"/>
</dbReference>
<dbReference type="Pfam" id="PF00282">
    <property type="entry name" value="Pyridoxal_deC"/>
    <property type="match status" value="1"/>
</dbReference>
<sequence>MKKPDIHAQMRRELEDKSLFEQARQYAFEYIDGIGDRSVYPDAAAIDHLSRFDEPLPEHPQSGADVLAMLNDCGAPATVAQTGGRYFGFVNGGVVPTALAARWMADAWDQNPALYVISPVVGQLEQVCERWLCDLLELPEGTAAGYVSGSSTATLCGLAAARGELLRRLDWDVNARGLFGAPAIRVIVSEQAHSSVFKALALLGLGRDRIERIPADGRGRIDASRIPVLDARSLLILQAGNVNTGAFDAFAEICDPVRKNDAWVHIDGAFGLWVKASTRRKYLARGIELADSWSVDGHKTLNTPYDCGIVLCRRRESLVAAMQASGAYISYSDERDPMMHVPEMSRRARAVDLWATLRYLGRSGVADLIDAMCDRAAQFADRLAAHGFRILNEVAFNQVLVAGKTPSQTRETLAAIQASGICWCGGTEWNGDPAIRISVSSWATTPDDVERSVTAFAAGIH</sequence>
<evidence type="ECO:0000256" key="7">
    <source>
        <dbReference type="RuleBase" id="RU000382"/>
    </source>
</evidence>
<dbReference type="InterPro" id="IPR002129">
    <property type="entry name" value="PyrdxlP-dep_de-COase"/>
</dbReference>
<evidence type="ECO:0000256" key="3">
    <source>
        <dbReference type="ARBA" id="ARBA00022793"/>
    </source>
</evidence>
<organism evidence="8 9">
    <name type="scientific">Desulfosarcina alkanivorans</name>
    <dbReference type="NCBI Taxonomy" id="571177"/>
    <lineage>
        <taxon>Bacteria</taxon>
        <taxon>Pseudomonadati</taxon>
        <taxon>Thermodesulfobacteriota</taxon>
        <taxon>Desulfobacteria</taxon>
        <taxon>Desulfobacterales</taxon>
        <taxon>Desulfosarcinaceae</taxon>
        <taxon>Desulfosarcina</taxon>
    </lineage>
</organism>
<dbReference type="EMBL" id="AP021874">
    <property type="protein sequence ID" value="BBO68995.1"/>
    <property type="molecule type" value="Genomic_DNA"/>
</dbReference>
<keyword evidence="5 7" id="KW-0456">Lyase</keyword>
<evidence type="ECO:0000256" key="1">
    <source>
        <dbReference type="ARBA" id="ARBA00001933"/>
    </source>
</evidence>
<dbReference type="InterPro" id="IPR015424">
    <property type="entry name" value="PyrdxlP-dep_Trfase"/>
</dbReference>
<evidence type="ECO:0000256" key="2">
    <source>
        <dbReference type="ARBA" id="ARBA00009533"/>
    </source>
</evidence>
<dbReference type="PANTHER" id="PTHR11999">
    <property type="entry name" value="GROUP II PYRIDOXAL-5-PHOSPHATE DECARBOXYLASE"/>
    <property type="match status" value="1"/>
</dbReference>
<dbReference type="AlphaFoldDB" id="A0A5K7YKR7"/>
<dbReference type="SUPFAM" id="SSF53383">
    <property type="entry name" value="PLP-dependent transferases"/>
    <property type="match status" value="1"/>
</dbReference>
<dbReference type="InterPro" id="IPR015422">
    <property type="entry name" value="PyrdxlP-dep_Trfase_small"/>
</dbReference>
<keyword evidence="9" id="KW-1185">Reference proteome</keyword>